<keyword evidence="6" id="KW-0995">Kinetochore</keyword>
<dbReference type="PaxDb" id="55529-EKX52758"/>
<reference evidence="11 13" key="1">
    <citation type="journal article" date="2012" name="Nature">
        <title>Algal genomes reveal evolutionary mosaicism and the fate of nucleomorphs.</title>
        <authorList>
            <consortium name="DOE Joint Genome Institute"/>
            <person name="Curtis B.A."/>
            <person name="Tanifuji G."/>
            <person name="Burki F."/>
            <person name="Gruber A."/>
            <person name="Irimia M."/>
            <person name="Maruyama S."/>
            <person name="Arias M.C."/>
            <person name="Ball S.G."/>
            <person name="Gile G.H."/>
            <person name="Hirakawa Y."/>
            <person name="Hopkins J.F."/>
            <person name="Kuo A."/>
            <person name="Rensing S.A."/>
            <person name="Schmutz J."/>
            <person name="Symeonidi A."/>
            <person name="Elias M."/>
            <person name="Eveleigh R.J."/>
            <person name="Herman E.K."/>
            <person name="Klute M.J."/>
            <person name="Nakayama T."/>
            <person name="Obornik M."/>
            <person name="Reyes-Prieto A."/>
            <person name="Armbrust E.V."/>
            <person name="Aves S.J."/>
            <person name="Beiko R.G."/>
            <person name="Coutinho P."/>
            <person name="Dacks J.B."/>
            <person name="Durnford D.G."/>
            <person name="Fast N.M."/>
            <person name="Green B.R."/>
            <person name="Grisdale C.J."/>
            <person name="Hempel F."/>
            <person name="Henrissat B."/>
            <person name="Hoppner M.P."/>
            <person name="Ishida K."/>
            <person name="Kim E."/>
            <person name="Koreny L."/>
            <person name="Kroth P.G."/>
            <person name="Liu Y."/>
            <person name="Malik S.B."/>
            <person name="Maier U.G."/>
            <person name="McRose D."/>
            <person name="Mock T."/>
            <person name="Neilson J.A."/>
            <person name="Onodera N.T."/>
            <person name="Poole A.M."/>
            <person name="Pritham E.J."/>
            <person name="Richards T.A."/>
            <person name="Rocap G."/>
            <person name="Roy S.W."/>
            <person name="Sarai C."/>
            <person name="Schaack S."/>
            <person name="Shirato S."/>
            <person name="Slamovits C.H."/>
            <person name="Spencer D.F."/>
            <person name="Suzuki S."/>
            <person name="Worden A.Z."/>
            <person name="Zauner S."/>
            <person name="Barry K."/>
            <person name="Bell C."/>
            <person name="Bharti A.K."/>
            <person name="Crow J.A."/>
            <person name="Grimwood J."/>
            <person name="Kramer R."/>
            <person name="Lindquist E."/>
            <person name="Lucas S."/>
            <person name="Salamov A."/>
            <person name="McFadden G.I."/>
            <person name="Lane C.E."/>
            <person name="Keeling P.J."/>
            <person name="Gray M.W."/>
            <person name="Grigoriev I.V."/>
            <person name="Archibald J.M."/>
        </authorList>
    </citation>
    <scope>NUCLEOTIDE SEQUENCE</scope>
    <source>
        <strain evidence="11 13">CCMP2712</strain>
    </source>
</reference>
<evidence type="ECO:0000313" key="13">
    <source>
        <dbReference type="Proteomes" id="UP000011087"/>
    </source>
</evidence>
<evidence type="ECO:0008006" key="14">
    <source>
        <dbReference type="Google" id="ProtNLM"/>
    </source>
</evidence>
<organism evidence="11">
    <name type="scientific">Guillardia theta (strain CCMP2712)</name>
    <name type="common">Cryptophyte</name>
    <dbReference type="NCBI Taxonomy" id="905079"/>
    <lineage>
        <taxon>Eukaryota</taxon>
        <taxon>Cryptophyceae</taxon>
        <taxon>Pyrenomonadales</taxon>
        <taxon>Geminigeraceae</taxon>
        <taxon>Guillardia</taxon>
    </lineage>
</organism>
<reference evidence="12" key="3">
    <citation type="submission" date="2016-03" db="UniProtKB">
        <authorList>
            <consortium name="EnsemblProtists"/>
        </authorList>
    </citation>
    <scope>IDENTIFICATION</scope>
</reference>
<dbReference type="Proteomes" id="UP000011087">
    <property type="component" value="Unassembled WGS sequence"/>
</dbReference>
<keyword evidence="13" id="KW-1185">Reference proteome</keyword>
<evidence type="ECO:0000313" key="12">
    <source>
        <dbReference type="EnsemblProtists" id="EKX52758"/>
    </source>
</evidence>
<protein>
    <recommendedName>
        <fullName evidence="14">Protein MIS12 homolog</fullName>
    </recommendedName>
</protein>
<evidence type="ECO:0000313" key="11">
    <source>
        <dbReference type="EMBL" id="EKX52758.1"/>
    </source>
</evidence>
<dbReference type="GO" id="GO:0051301">
    <property type="term" value="P:cell division"/>
    <property type="evidence" value="ECO:0007669"/>
    <property type="project" value="UniProtKB-KW"/>
</dbReference>
<keyword evidence="4" id="KW-0132">Cell division</keyword>
<name>L1JXD8_GUITC</name>
<dbReference type="GO" id="GO:0051382">
    <property type="term" value="P:kinetochore assembly"/>
    <property type="evidence" value="ECO:0007669"/>
    <property type="project" value="TreeGrafter"/>
</dbReference>
<dbReference type="GO" id="GO:0000070">
    <property type="term" value="P:mitotic sister chromatid segregation"/>
    <property type="evidence" value="ECO:0007669"/>
    <property type="project" value="TreeGrafter"/>
</dbReference>
<dbReference type="GO" id="GO:0005634">
    <property type="term" value="C:nucleus"/>
    <property type="evidence" value="ECO:0007669"/>
    <property type="project" value="InterPro"/>
</dbReference>
<evidence type="ECO:0000256" key="7">
    <source>
        <dbReference type="ARBA" id="ARBA00023054"/>
    </source>
</evidence>
<evidence type="ECO:0000256" key="1">
    <source>
        <dbReference type="ARBA" id="ARBA00004629"/>
    </source>
</evidence>
<dbReference type="InterPro" id="IPR008685">
    <property type="entry name" value="Centromere_Mis12"/>
</dbReference>
<reference evidence="13" key="2">
    <citation type="submission" date="2012-11" db="EMBL/GenBank/DDBJ databases">
        <authorList>
            <person name="Kuo A."/>
            <person name="Curtis B.A."/>
            <person name="Tanifuji G."/>
            <person name="Burki F."/>
            <person name="Gruber A."/>
            <person name="Irimia M."/>
            <person name="Maruyama S."/>
            <person name="Arias M.C."/>
            <person name="Ball S.G."/>
            <person name="Gile G.H."/>
            <person name="Hirakawa Y."/>
            <person name="Hopkins J.F."/>
            <person name="Rensing S.A."/>
            <person name="Schmutz J."/>
            <person name="Symeonidi A."/>
            <person name="Elias M."/>
            <person name="Eveleigh R.J."/>
            <person name="Herman E.K."/>
            <person name="Klute M.J."/>
            <person name="Nakayama T."/>
            <person name="Obornik M."/>
            <person name="Reyes-Prieto A."/>
            <person name="Armbrust E.V."/>
            <person name="Aves S.J."/>
            <person name="Beiko R.G."/>
            <person name="Coutinho P."/>
            <person name="Dacks J.B."/>
            <person name="Durnford D.G."/>
            <person name="Fast N.M."/>
            <person name="Green B.R."/>
            <person name="Grisdale C."/>
            <person name="Hempe F."/>
            <person name="Henrissat B."/>
            <person name="Hoppner M.P."/>
            <person name="Ishida K.-I."/>
            <person name="Kim E."/>
            <person name="Koreny L."/>
            <person name="Kroth P.G."/>
            <person name="Liu Y."/>
            <person name="Malik S.-B."/>
            <person name="Maier U.G."/>
            <person name="McRose D."/>
            <person name="Mock T."/>
            <person name="Neilson J.A."/>
            <person name="Onodera N.T."/>
            <person name="Poole A.M."/>
            <person name="Pritham E.J."/>
            <person name="Richards T.A."/>
            <person name="Rocap G."/>
            <person name="Roy S.W."/>
            <person name="Sarai C."/>
            <person name="Schaack S."/>
            <person name="Shirato S."/>
            <person name="Slamovits C.H."/>
            <person name="Spencer D.F."/>
            <person name="Suzuki S."/>
            <person name="Worden A.Z."/>
            <person name="Zauner S."/>
            <person name="Barry K."/>
            <person name="Bell C."/>
            <person name="Bharti A.K."/>
            <person name="Crow J.A."/>
            <person name="Grimwood J."/>
            <person name="Kramer R."/>
            <person name="Lindquist E."/>
            <person name="Lucas S."/>
            <person name="Salamov A."/>
            <person name="McFadden G.I."/>
            <person name="Lane C.E."/>
            <person name="Keeling P.J."/>
            <person name="Gray M.W."/>
            <person name="Grigoriev I.V."/>
            <person name="Archibald J.M."/>
        </authorList>
    </citation>
    <scope>NUCLEOTIDE SEQUENCE</scope>
    <source>
        <strain evidence="13">CCMP2712</strain>
    </source>
</reference>
<dbReference type="Pfam" id="PF05859">
    <property type="entry name" value="Mis12"/>
    <property type="match status" value="1"/>
</dbReference>
<keyword evidence="9" id="KW-0137">Centromere</keyword>
<evidence type="ECO:0000256" key="5">
    <source>
        <dbReference type="ARBA" id="ARBA00022776"/>
    </source>
</evidence>
<dbReference type="GO" id="GO:0000444">
    <property type="term" value="C:MIS12/MIND type complex"/>
    <property type="evidence" value="ECO:0007669"/>
    <property type="project" value="TreeGrafter"/>
</dbReference>
<keyword evidence="8" id="KW-0131">Cell cycle</keyword>
<accession>L1JXD8</accession>
<dbReference type="OMA" id="NEYACNA"/>
<evidence type="ECO:0000256" key="9">
    <source>
        <dbReference type="ARBA" id="ARBA00023328"/>
    </source>
</evidence>
<dbReference type="RefSeq" id="XP_005839738.1">
    <property type="nucleotide sequence ID" value="XM_005839681.1"/>
</dbReference>
<feature type="region of interest" description="Disordered" evidence="10">
    <location>
        <begin position="1"/>
        <end position="23"/>
    </location>
</feature>
<evidence type="ECO:0000256" key="3">
    <source>
        <dbReference type="ARBA" id="ARBA00022454"/>
    </source>
</evidence>
<dbReference type="PANTHER" id="PTHR14527">
    <property type="entry name" value="PROTEIN MIS12 HOMOLOG"/>
    <property type="match status" value="1"/>
</dbReference>
<keyword evidence="7" id="KW-0175">Coiled coil</keyword>
<evidence type="ECO:0000256" key="8">
    <source>
        <dbReference type="ARBA" id="ARBA00023306"/>
    </source>
</evidence>
<evidence type="ECO:0000256" key="2">
    <source>
        <dbReference type="ARBA" id="ARBA00008643"/>
    </source>
</evidence>
<evidence type="ECO:0000256" key="4">
    <source>
        <dbReference type="ARBA" id="ARBA00022618"/>
    </source>
</evidence>
<comment type="similarity">
    <text evidence="2">Belongs to the mis12 family.</text>
</comment>
<evidence type="ECO:0000256" key="6">
    <source>
        <dbReference type="ARBA" id="ARBA00022838"/>
    </source>
</evidence>
<dbReference type="eggNOG" id="ENOG502SG3I">
    <property type="taxonomic scope" value="Eukaryota"/>
</dbReference>
<dbReference type="GeneID" id="17309141"/>
<keyword evidence="3" id="KW-0158">Chromosome</keyword>
<keyword evidence="5" id="KW-0498">Mitosis</keyword>
<dbReference type="OrthoDB" id="1884855at2759"/>
<comment type="subcellular location">
    <subcellularLocation>
        <location evidence="1">Chromosome</location>
        <location evidence="1">Centromere</location>
        <location evidence="1">Kinetochore</location>
    </subcellularLocation>
</comment>
<dbReference type="KEGG" id="gtt:GUITHDRAFT_101910"/>
<dbReference type="EnsemblProtists" id="EKX52758">
    <property type="protein sequence ID" value="EKX52758"/>
    <property type="gene ID" value="GUITHDRAFT_101910"/>
</dbReference>
<dbReference type="AlphaFoldDB" id="L1JXD8"/>
<gene>
    <name evidence="11" type="ORF">GUITHDRAFT_101910</name>
</gene>
<feature type="compositionally biased region" description="Low complexity" evidence="10">
    <location>
        <begin position="8"/>
        <end position="22"/>
    </location>
</feature>
<proteinExistence type="inferred from homology"/>
<evidence type="ECO:0000256" key="10">
    <source>
        <dbReference type="SAM" id="MobiDB-lite"/>
    </source>
</evidence>
<sequence length="312" mass="35635">MAHHQHDSASAASGCPPSAPAGVTVSEAQEGTEAVKISCCDLTSLYLCLIASKMYERFRVIYHDIQTTELRRSEKFFAFSPIRFVDDVYNCTSHYLKHGLDQMENVLLEDQETRIYSDDIKKGVTSLHKKLFRSLDRNIDKFELYIIRNILKIPKHLDLSSDNKEMNWTGESAAAGGSVEDEQMLDEELRELRRKIHSAQFVNRAMKGKLSEIEKQLKDYHQIQEAFDEMDRRAKESGVDTHLEAAVLDLLQHDPELRALEKQYAAVETSKDNENWGMVGPNIDTCFTENRVKMGGPSTRTLNHLREILTAK</sequence>
<dbReference type="PANTHER" id="PTHR14527:SF2">
    <property type="entry name" value="PROTEIN MIS12 HOMOLOG"/>
    <property type="match status" value="1"/>
</dbReference>
<dbReference type="EMBL" id="JH992972">
    <property type="protein sequence ID" value="EKX52758.1"/>
    <property type="molecule type" value="Genomic_DNA"/>
</dbReference>
<dbReference type="HOGENOM" id="CLU_892683_0_0_1"/>